<dbReference type="GO" id="GO:0005886">
    <property type="term" value="C:plasma membrane"/>
    <property type="evidence" value="ECO:0007669"/>
    <property type="project" value="TreeGrafter"/>
</dbReference>
<dbReference type="AlphaFoldDB" id="A0A512DZ81"/>
<dbReference type="RefSeq" id="WP_044435230.1">
    <property type="nucleotide sequence ID" value="NZ_BJYZ01000031.1"/>
</dbReference>
<evidence type="ECO:0000259" key="1">
    <source>
        <dbReference type="Pfam" id="PF01814"/>
    </source>
</evidence>
<dbReference type="OrthoDB" id="7349010at2"/>
<proteinExistence type="predicted"/>
<reference evidence="2 3" key="1">
    <citation type="submission" date="2019-07" db="EMBL/GenBank/DDBJ databases">
        <title>Whole genome shotgun sequence of Skermanella aerolata NBRC 106429.</title>
        <authorList>
            <person name="Hosoyama A."/>
            <person name="Uohara A."/>
            <person name="Ohji S."/>
            <person name="Ichikawa N."/>
        </authorList>
    </citation>
    <scope>NUCLEOTIDE SEQUENCE [LARGE SCALE GENOMIC DNA]</scope>
    <source>
        <strain evidence="2 3">NBRC 106429</strain>
    </source>
</reference>
<evidence type="ECO:0000313" key="2">
    <source>
        <dbReference type="EMBL" id="GEO41793.1"/>
    </source>
</evidence>
<evidence type="ECO:0000313" key="3">
    <source>
        <dbReference type="Proteomes" id="UP000321523"/>
    </source>
</evidence>
<name>A0A512DZ81_9PROT</name>
<dbReference type="PANTHER" id="PTHR39966">
    <property type="entry name" value="BLL2471 PROTEIN-RELATED"/>
    <property type="match status" value="1"/>
</dbReference>
<dbReference type="Proteomes" id="UP000321523">
    <property type="component" value="Unassembled WGS sequence"/>
</dbReference>
<dbReference type="Pfam" id="PF01814">
    <property type="entry name" value="Hemerythrin"/>
    <property type="match status" value="1"/>
</dbReference>
<accession>A0A512DZ81</accession>
<organism evidence="2 3">
    <name type="scientific">Skermanella aerolata</name>
    <dbReference type="NCBI Taxonomy" id="393310"/>
    <lineage>
        <taxon>Bacteria</taxon>
        <taxon>Pseudomonadati</taxon>
        <taxon>Pseudomonadota</taxon>
        <taxon>Alphaproteobacteria</taxon>
        <taxon>Rhodospirillales</taxon>
        <taxon>Azospirillaceae</taxon>
        <taxon>Skermanella</taxon>
    </lineage>
</organism>
<protein>
    <submittedName>
        <fullName evidence="2">Hemerythrin</fullName>
    </submittedName>
</protein>
<dbReference type="EMBL" id="BJYZ01000031">
    <property type="protein sequence ID" value="GEO41793.1"/>
    <property type="molecule type" value="Genomic_DNA"/>
</dbReference>
<comment type="caution">
    <text evidence="2">The sequence shown here is derived from an EMBL/GenBank/DDBJ whole genome shotgun (WGS) entry which is preliminary data.</text>
</comment>
<feature type="domain" description="Hemerythrin-like" evidence="1">
    <location>
        <begin position="7"/>
        <end position="138"/>
    </location>
</feature>
<gene>
    <name evidence="2" type="ORF">SAE02_59410</name>
</gene>
<keyword evidence="3" id="KW-1185">Reference proteome</keyword>
<dbReference type="Gene3D" id="1.20.120.520">
    <property type="entry name" value="nmb1532 protein domain like"/>
    <property type="match status" value="1"/>
</dbReference>
<dbReference type="PANTHER" id="PTHR39966:SF1">
    <property type="entry name" value="HEMERYTHRIN-LIKE DOMAIN-CONTAINING PROTEIN"/>
    <property type="match status" value="1"/>
</dbReference>
<dbReference type="InterPro" id="IPR012312">
    <property type="entry name" value="Hemerythrin-like"/>
</dbReference>
<sequence length="183" mass="21081">MTDIMFMLANDHRNMTKILDALRRQISLMDHEGSPNHHHIRSILVYILDYPTQVHHPVEDLVYGELKIRDPAIARNLDGIEQDHAELEKQTRQFAQAIDRALQGEELPLQWLVHMGQNMIDRQRCHMAAEETTLFPAARSSLTPTDWANIALVLGAPDDPLFGPRTREFFRCLHQDIMISEAV</sequence>